<dbReference type="InterPro" id="IPR001245">
    <property type="entry name" value="Ser-Thr/Tyr_kinase_cat_dom"/>
</dbReference>
<dbReference type="InterPro" id="IPR011009">
    <property type="entry name" value="Kinase-like_dom_sf"/>
</dbReference>
<feature type="compositionally biased region" description="Basic and acidic residues" evidence="1">
    <location>
        <begin position="35"/>
        <end position="54"/>
    </location>
</feature>
<dbReference type="InterPro" id="IPR051681">
    <property type="entry name" value="Ser/Thr_Kinases-Pseudokinases"/>
</dbReference>
<sequence>MLEISQTQGSLSFVDYCFVVSERLPPQFPPLGPESDSRGGSEQEQFYKVESTTRDESPMDRVVRVMEAALHEAENMLDRSVDLPGVPPRLNLHCIQTLRRLSVKAGTLPSSCTITHESLEVIGMYPAAGGGYSDVWRGRLGSRQVAIKALRLRPEDGKRLVQKSFCQEFLIWKRLSHKNVVASLGINTTRFSLGIVSEWMHYGNITRYLSKNPGTDRPRLLLDVAHGLEYLHSYNILHGALKCANILVNEHCCACLADFGLSAIVHDPNLMPSQTSMMDVRIVMWEMFSGHVPCPGCRMDAAVIYRVLSNIRPKRPEEPTGRGLTDSLWKLTEECWHTDRNQRPLIAGVISRLSEECGIGFDIAFGPENGGQTREVQQKDDATIYLVARLGNLRRLQARASSPAKSNAPTNNYILGLTLSSVYETEGTQT</sequence>
<evidence type="ECO:0000256" key="1">
    <source>
        <dbReference type="SAM" id="MobiDB-lite"/>
    </source>
</evidence>
<gene>
    <name evidence="3" type="ORF">OBBRIDRAFT_828495</name>
</gene>
<evidence type="ECO:0000313" key="3">
    <source>
        <dbReference type="EMBL" id="OCH86120.1"/>
    </source>
</evidence>
<keyword evidence="3" id="KW-0418">Kinase</keyword>
<dbReference type="InterPro" id="IPR000719">
    <property type="entry name" value="Prot_kinase_dom"/>
</dbReference>
<accession>A0A8E2APS2</accession>
<dbReference type="GO" id="GO:0004674">
    <property type="term" value="F:protein serine/threonine kinase activity"/>
    <property type="evidence" value="ECO:0007669"/>
    <property type="project" value="TreeGrafter"/>
</dbReference>
<dbReference type="GO" id="GO:0005524">
    <property type="term" value="F:ATP binding"/>
    <property type="evidence" value="ECO:0007669"/>
    <property type="project" value="InterPro"/>
</dbReference>
<dbReference type="OrthoDB" id="2804215at2759"/>
<protein>
    <submittedName>
        <fullName evidence="3">Kinase-like protein</fullName>
    </submittedName>
</protein>
<evidence type="ECO:0000259" key="2">
    <source>
        <dbReference type="PROSITE" id="PS50011"/>
    </source>
</evidence>
<dbReference type="PANTHER" id="PTHR44329:SF214">
    <property type="entry name" value="PROTEIN KINASE DOMAIN-CONTAINING PROTEIN"/>
    <property type="match status" value="1"/>
</dbReference>
<keyword evidence="4" id="KW-1185">Reference proteome</keyword>
<dbReference type="Proteomes" id="UP000250043">
    <property type="component" value="Unassembled WGS sequence"/>
</dbReference>
<name>A0A8E2APS2_9APHY</name>
<feature type="domain" description="Protein kinase" evidence="2">
    <location>
        <begin position="121"/>
        <end position="365"/>
    </location>
</feature>
<dbReference type="PROSITE" id="PS50011">
    <property type="entry name" value="PROTEIN_KINASE_DOM"/>
    <property type="match status" value="1"/>
</dbReference>
<dbReference type="EMBL" id="KV722543">
    <property type="protein sequence ID" value="OCH86120.1"/>
    <property type="molecule type" value="Genomic_DNA"/>
</dbReference>
<organism evidence="3 4">
    <name type="scientific">Obba rivulosa</name>
    <dbReference type="NCBI Taxonomy" id="1052685"/>
    <lineage>
        <taxon>Eukaryota</taxon>
        <taxon>Fungi</taxon>
        <taxon>Dikarya</taxon>
        <taxon>Basidiomycota</taxon>
        <taxon>Agaricomycotina</taxon>
        <taxon>Agaricomycetes</taxon>
        <taxon>Polyporales</taxon>
        <taxon>Gelatoporiaceae</taxon>
        <taxon>Obba</taxon>
    </lineage>
</organism>
<dbReference type="Pfam" id="PF07714">
    <property type="entry name" value="PK_Tyr_Ser-Thr"/>
    <property type="match status" value="1"/>
</dbReference>
<reference evidence="3 4" key="1">
    <citation type="submission" date="2016-07" db="EMBL/GenBank/DDBJ databases">
        <title>Draft genome of the white-rot fungus Obba rivulosa 3A-2.</title>
        <authorList>
            <consortium name="DOE Joint Genome Institute"/>
            <person name="Miettinen O."/>
            <person name="Riley R."/>
            <person name="Acob R."/>
            <person name="Barry K."/>
            <person name="Cullen D."/>
            <person name="De Vries R."/>
            <person name="Hainaut M."/>
            <person name="Hatakka A."/>
            <person name="Henrissat B."/>
            <person name="Hilden K."/>
            <person name="Kuo R."/>
            <person name="Labutti K."/>
            <person name="Lipzen A."/>
            <person name="Makela M.R."/>
            <person name="Sandor L."/>
            <person name="Spatafora J.W."/>
            <person name="Grigoriev I.V."/>
            <person name="Hibbett D.S."/>
        </authorList>
    </citation>
    <scope>NUCLEOTIDE SEQUENCE [LARGE SCALE GENOMIC DNA]</scope>
    <source>
        <strain evidence="3 4">3A-2</strain>
    </source>
</reference>
<dbReference type="AlphaFoldDB" id="A0A8E2APS2"/>
<evidence type="ECO:0000313" key="4">
    <source>
        <dbReference type="Proteomes" id="UP000250043"/>
    </source>
</evidence>
<dbReference type="PANTHER" id="PTHR44329">
    <property type="entry name" value="SERINE/THREONINE-PROTEIN KINASE TNNI3K-RELATED"/>
    <property type="match status" value="1"/>
</dbReference>
<feature type="region of interest" description="Disordered" evidence="1">
    <location>
        <begin position="28"/>
        <end position="54"/>
    </location>
</feature>
<proteinExistence type="predicted"/>
<dbReference type="Gene3D" id="1.10.510.10">
    <property type="entry name" value="Transferase(Phosphotransferase) domain 1"/>
    <property type="match status" value="2"/>
</dbReference>
<keyword evidence="3" id="KW-0808">Transferase</keyword>
<dbReference type="SUPFAM" id="SSF56112">
    <property type="entry name" value="Protein kinase-like (PK-like)"/>
    <property type="match status" value="1"/>
</dbReference>